<reference evidence="1 2" key="1">
    <citation type="submission" date="2024-06" db="EMBL/GenBank/DDBJ databases">
        <title>Genomic Encyclopedia of Type Strains, Phase IV (KMG-IV): sequencing the most valuable type-strain genomes for metagenomic binning, comparative biology and taxonomic classification.</title>
        <authorList>
            <person name="Goeker M."/>
        </authorList>
    </citation>
    <scope>NUCLEOTIDE SEQUENCE [LARGE SCALE GENOMIC DNA]</scope>
    <source>
        <strain evidence="1 2">DSM 26128</strain>
    </source>
</reference>
<organism evidence="1 2">
    <name type="scientific">Bhargavaea ullalensis</name>
    <dbReference type="NCBI Taxonomy" id="1265685"/>
    <lineage>
        <taxon>Bacteria</taxon>
        <taxon>Bacillati</taxon>
        <taxon>Bacillota</taxon>
        <taxon>Bacilli</taxon>
        <taxon>Bacillales</taxon>
        <taxon>Caryophanaceae</taxon>
        <taxon>Bhargavaea</taxon>
    </lineage>
</organism>
<dbReference type="RefSeq" id="WP_354198597.1">
    <property type="nucleotide sequence ID" value="NZ_JBEPLW010000024.1"/>
</dbReference>
<evidence type="ECO:0000313" key="1">
    <source>
        <dbReference type="EMBL" id="MET3576500.1"/>
    </source>
</evidence>
<evidence type="ECO:0000313" key="2">
    <source>
        <dbReference type="Proteomes" id="UP001549099"/>
    </source>
</evidence>
<comment type="caution">
    <text evidence="1">The sequence shown here is derived from an EMBL/GenBank/DDBJ whole genome shotgun (WGS) entry which is preliminary data.</text>
</comment>
<accession>A0ABV2GDY7</accession>
<proteinExistence type="predicted"/>
<dbReference type="Gene3D" id="6.10.320.10">
    <property type="match status" value="1"/>
</dbReference>
<dbReference type="EMBL" id="JBEPLW010000024">
    <property type="protein sequence ID" value="MET3576500.1"/>
    <property type="molecule type" value="Genomic_DNA"/>
</dbReference>
<gene>
    <name evidence="1" type="ORF">ABID49_002418</name>
</gene>
<keyword evidence="2" id="KW-1185">Reference proteome</keyword>
<dbReference type="InterPro" id="IPR047741">
    <property type="entry name" value="DIP1984-like"/>
</dbReference>
<dbReference type="Pfam" id="PF20935">
    <property type="entry name" value="DUF6847"/>
    <property type="match status" value="1"/>
</dbReference>
<name>A0ABV2GDY7_9BACL</name>
<sequence length="171" mass="19565">MGKINLAEGVKLKSILTKRIHELTEEMQRNAFVLVEKGTQPVPAKRPLEAIERELEGVRKDSRTLDRLIYRANVDNEVAFGDEKLPIVEAIELATQLRAKAQLYKNLSLSNKEEIQYGYAEGTVIYRLATFDPEEYRKKAEEAERQAHKLSNAVNAKNYSVTLDFDDSSYF</sequence>
<dbReference type="Proteomes" id="UP001549099">
    <property type="component" value="Unassembled WGS sequence"/>
</dbReference>
<protein>
    <submittedName>
        <fullName evidence="1">Uncharacterized protein</fullName>
    </submittedName>
</protein>